<proteinExistence type="predicted"/>
<gene>
    <name evidence="2" type="ORF">FUA22_15460</name>
</gene>
<dbReference type="AlphaFoldDB" id="A0A5C7GFA3"/>
<organism evidence="2 3">
    <name type="scientific">Seonamhaeicola maritimus</name>
    <dbReference type="NCBI Taxonomy" id="2591822"/>
    <lineage>
        <taxon>Bacteria</taxon>
        <taxon>Pseudomonadati</taxon>
        <taxon>Bacteroidota</taxon>
        <taxon>Flavobacteriia</taxon>
        <taxon>Flavobacteriales</taxon>
        <taxon>Flavobacteriaceae</taxon>
    </lineage>
</organism>
<feature type="signal peptide" evidence="1">
    <location>
        <begin position="1"/>
        <end position="19"/>
    </location>
</feature>
<evidence type="ECO:0000256" key="1">
    <source>
        <dbReference type="SAM" id="SignalP"/>
    </source>
</evidence>
<feature type="chain" id="PRO_5022659512" description="DUF4890 domain-containing protein" evidence="1">
    <location>
        <begin position="20"/>
        <end position="117"/>
    </location>
</feature>
<keyword evidence="1" id="KW-0732">Signal</keyword>
<dbReference type="OrthoDB" id="1448289at2"/>
<protein>
    <recommendedName>
        <fullName evidence="4">DUF4890 domain-containing protein</fullName>
    </recommendedName>
</protein>
<evidence type="ECO:0000313" key="3">
    <source>
        <dbReference type="Proteomes" id="UP000321080"/>
    </source>
</evidence>
<evidence type="ECO:0000313" key="2">
    <source>
        <dbReference type="EMBL" id="TXG35150.1"/>
    </source>
</evidence>
<comment type="caution">
    <text evidence="2">The sequence shown here is derived from an EMBL/GenBank/DDBJ whole genome shotgun (WGS) entry which is preliminary data.</text>
</comment>
<reference evidence="2 3" key="1">
    <citation type="submission" date="2019-08" db="EMBL/GenBank/DDBJ databases">
        <title>Seonamhaeicola sediminis sp. nov., isolated from marine sediment.</title>
        <authorList>
            <person name="Cao W.R."/>
        </authorList>
    </citation>
    <scope>NUCLEOTIDE SEQUENCE [LARGE SCALE GENOMIC DNA]</scope>
    <source>
        <strain evidence="2 3">1505</strain>
    </source>
</reference>
<name>A0A5C7GFA3_9FLAO</name>
<evidence type="ECO:0008006" key="4">
    <source>
        <dbReference type="Google" id="ProtNLM"/>
    </source>
</evidence>
<accession>A0A5C7GFA3</accession>
<dbReference type="Proteomes" id="UP000321080">
    <property type="component" value="Unassembled WGS sequence"/>
</dbReference>
<keyword evidence="3" id="KW-1185">Reference proteome</keyword>
<dbReference type="EMBL" id="VRKQ01000018">
    <property type="protein sequence ID" value="TXG35150.1"/>
    <property type="molecule type" value="Genomic_DNA"/>
</dbReference>
<dbReference type="RefSeq" id="WP_147769493.1">
    <property type="nucleotide sequence ID" value="NZ_VRKQ01000018.1"/>
</dbReference>
<sequence>MKKIILTLVLIMSFAFTYGQTKWHEKQNKHFVEEAAKEYSLNESQQKELSENRMVMVKSFMDSNKAFKSGEITEDQKKEKNRESSKTFNGYFSQLVGKPYKEVAPFMARMRKELKNL</sequence>